<dbReference type="Gene3D" id="3.40.50.2000">
    <property type="entry name" value="Glycogen Phosphorylase B"/>
    <property type="match status" value="1"/>
</dbReference>
<evidence type="ECO:0000313" key="8">
    <source>
        <dbReference type="Proteomes" id="UP000321197"/>
    </source>
</evidence>
<reference evidence="7 8" key="1">
    <citation type="submission" date="2019-07" db="EMBL/GenBank/DDBJ databases">
        <title>Whole genome shotgun sequence of Meiothermus hypogaeus NBRC 106114.</title>
        <authorList>
            <person name="Hosoyama A."/>
            <person name="Uohara A."/>
            <person name="Ohji S."/>
            <person name="Ichikawa N."/>
        </authorList>
    </citation>
    <scope>NUCLEOTIDE SEQUENCE [LARGE SCALE GENOMIC DNA]</scope>
    <source>
        <strain evidence="7 8">NBRC 106114</strain>
    </source>
</reference>
<evidence type="ECO:0000256" key="4">
    <source>
        <dbReference type="ARBA" id="ARBA00022679"/>
    </source>
</evidence>
<feature type="domain" description="Glycosyl transferase family 28 C-terminal" evidence="5">
    <location>
        <begin position="213"/>
        <end position="352"/>
    </location>
</feature>
<dbReference type="GO" id="GO:0009247">
    <property type="term" value="P:glycolipid biosynthetic process"/>
    <property type="evidence" value="ECO:0007669"/>
    <property type="project" value="InterPro"/>
</dbReference>
<dbReference type="EMBL" id="BJXL01000050">
    <property type="protein sequence ID" value="GEM83549.1"/>
    <property type="molecule type" value="Genomic_DNA"/>
</dbReference>
<proteinExistence type="inferred from homology"/>
<comment type="caution">
    <text evidence="7">The sequence shown here is derived from an EMBL/GenBank/DDBJ whole genome shotgun (WGS) entry which is preliminary data.</text>
</comment>
<accession>A0A511R1S1</accession>
<dbReference type="AlphaFoldDB" id="A0A511R1S1"/>
<evidence type="ECO:0000259" key="5">
    <source>
        <dbReference type="Pfam" id="PF04101"/>
    </source>
</evidence>
<evidence type="ECO:0000259" key="6">
    <source>
        <dbReference type="Pfam" id="PF06925"/>
    </source>
</evidence>
<feature type="domain" description="Diacylglycerol glucosyltransferase N-terminal" evidence="6">
    <location>
        <begin position="35"/>
        <end position="180"/>
    </location>
</feature>
<evidence type="ECO:0000256" key="3">
    <source>
        <dbReference type="ARBA" id="ARBA00022676"/>
    </source>
</evidence>
<dbReference type="SUPFAM" id="SSF53756">
    <property type="entry name" value="UDP-Glycosyltransferase/glycogen phosphorylase"/>
    <property type="match status" value="1"/>
</dbReference>
<organism evidence="7 8">
    <name type="scientific">Meiothermus hypogaeus NBRC 106114</name>
    <dbReference type="NCBI Taxonomy" id="1227553"/>
    <lineage>
        <taxon>Bacteria</taxon>
        <taxon>Thermotogati</taxon>
        <taxon>Deinococcota</taxon>
        <taxon>Deinococci</taxon>
        <taxon>Thermales</taxon>
        <taxon>Thermaceae</taxon>
        <taxon>Meiothermus</taxon>
    </lineage>
</organism>
<gene>
    <name evidence="7" type="ORF">MHY01S_17150</name>
</gene>
<evidence type="ECO:0000256" key="1">
    <source>
        <dbReference type="ARBA" id="ARBA00004370"/>
    </source>
</evidence>
<comment type="similarity">
    <text evidence="2">Belongs to the glycosyltransferase 28 family.</text>
</comment>
<dbReference type="Pfam" id="PF06925">
    <property type="entry name" value="MGDG_synth"/>
    <property type="match status" value="1"/>
</dbReference>
<name>A0A511R1S1_9DEIN</name>
<dbReference type="PANTHER" id="PTHR43025:SF3">
    <property type="entry name" value="MONOGALACTOSYLDIACYLGLYCEROL SYNTHASE 1, CHLOROPLASTIC"/>
    <property type="match status" value="1"/>
</dbReference>
<sequence>MAMLLMPQRILLVYTKAGGGHFALAQNLHKLLTELEPESEVRLFNFFDVGPRWIAQAIQDGYNFAVNKQRWLFTVFQAFYQTRPAIQSFARVLGMRLAPAINEYLEEFRPDKIIYCYPVNHGFRRLPYVRKHKPKTLTVVSDIFSPHLYWFIDTKDQYVVASPEAYSIARRYRVPPENLHYFQTLIDPKYDQPLAPEEVARLRQEWGLVHPYTVLLTGGGAGLKISHRLVRELVKIEGINVVVVCGYNQKLYRQLETFKQKNQIANLILFGFTKQMYELINVSNVVVSKAGPATIAEVLSQHKDLIVCDYVWPQEHGNVELIRHEKLGYYIRQPRKIAEKIRELKSRPPERKTLNLQNDIVRLARYILAL</sequence>
<dbReference type="GO" id="GO:0016020">
    <property type="term" value="C:membrane"/>
    <property type="evidence" value="ECO:0007669"/>
    <property type="project" value="UniProtKB-SubCell"/>
</dbReference>
<comment type="subcellular location">
    <subcellularLocation>
        <location evidence="1">Membrane</location>
    </subcellularLocation>
</comment>
<dbReference type="PANTHER" id="PTHR43025">
    <property type="entry name" value="MONOGALACTOSYLDIACYLGLYCEROL SYNTHASE"/>
    <property type="match status" value="1"/>
</dbReference>
<dbReference type="Proteomes" id="UP000321197">
    <property type="component" value="Unassembled WGS sequence"/>
</dbReference>
<dbReference type="Pfam" id="PF04101">
    <property type="entry name" value="Glyco_tran_28_C"/>
    <property type="match status" value="1"/>
</dbReference>
<keyword evidence="4" id="KW-0808">Transferase</keyword>
<dbReference type="InterPro" id="IPR009695">
    <property type="entry name" value="Diacylglyc_glucosyltr_N"/>
</dbReference>
<evidence type="ECO:0000256" key="2">
    <source>
        <dbReference type="ARBA" id="ARBA00006962"/>
    </source>
</evidence>
<evidence type="ECO:0000313" key="7">
    <source>
        <dbReference type="EMBL" id="GEM83549.1"/>
    </source>
</evidence>
<dbReference type="InterPro" id="IPR007235">
    <property type="entry name" value="Glyco_trans_28_C"/>
</dbReference>
<protein>
    <submittedName>
        <fullName evidence="7">Galactosyldiacylglycerol synthase</fullName>
    </submittedName>
</protein>
<dbReference type="GO" id="GO:0016758">
    <property type="term" value="F:hexosyltransferase activity"/>
    <property type="evidence" value="ECO:0007669"/>
    <property type="project" value="InterPro"/>
</dbReference>
<dbReference type="InterPro" id="IPR050519">
    <property type="entry name" value="Glycosyltransf_28_UgtP"/>
</dbReference>
<keyword evidence="3" id="KW-0328">Glycosyltransferase</keyword>